<protein>
    <submittedName>
        <fullName evidence="6">Ribosomal protein S13</fullName>
    </submittedName>
</protein>
<evidence type="ECO:0000256" key="3">
    <source>
        <dbReference type="ARBA" id="ARBA00023274"/>
    </source>
</evidence>
<accession>A0A0H5BK37</accession>
<dbReference type="GO" id="GO:0006412">
    <property type="term" value="P:translation"/>
    <property type="evidence" value="ECO:0007669"/>
    <property type="project" value="InterPro"/>
</dbReference>
<dbReference type="AlphaFoldDB" id="A0A0H5BK37"/>
<dbReference type="PANTHER" id="PTHR11885">
    <property type="entry name" value="RIBOSOMAL PROTEIN S15P/S13E"/>
    <property type="match status" value="1"/>
</dbReference>
<evidence type="ECO:0000313" key="6">
    <source>
        <dbReference type="EMBL" id="BAS01540.1"/>
    </source>
</evidence>
<gene>
    <name evidence="6" type="primary">rps13</name>
</gene>
<dbReference type="PANTHER" id="PTHR11885:SF6">
    <property type="entry name" value="SMALL RIBOSOMAL SUBUNIT PROTEIN US15"/>
    <property type="match status" value="1"/>
</dbReference>
<dbReference type="GO" id="GO:0003735">
    <property type="term" value="F:structural constituent of ribosome"/>
    <property type="evidence" value="ECO:0007669"/>
    <property type="project" value="InterPro"/>
</dbReference>
<dbReference type="InterPro" id="IPR009068">
    <property type="entry name" value="uS15_NS1_RNA-bd_sf"/>
</dbReference>
<dbReference type="Pfam" id="PF00312">
    <property type="entry name" value="Ribosomal_S15"/>
    <property type="match status" value="1"/>
</dbReference>
<dbReference type="Pfam" id="PF08069">
    <property type="entry name" value="Ribosomal_S13_N"/>
    <property type="match status" value="1"/>
</dbReference>
<keyword evidence="2 4" id="KW-0689">Ribosomal protein</keyword>
<dbReference type="Gene3D" id="4.10.860.130">
    <property type="match status" value="1"/>
</dbReference>
<dbReference type="InterPro" id="IPR000589">
    <property type="entry name" value="Ribosomal_uS15"/>
</dbReference>
<evidence type="ECO:0000256" key="4">
    <source>
        <dbReference type="RuleBase" id="RU003919"/>
    </source>
</evidence>
<organism evidence="6">
    <name type="scientific">Lotharella vacuolata</name>
    <dbReference type="NCBI Taxonomy" id="74820"/>
    <lineage>
        <taxon>Eukaryota</taxon>
        <taxon>Sar</taxon>
        <taxon>Rhizaria</taxon>
        <taxon>Cercozoa</taxon>
        <taxon>Chlorarachniophyceae</taxon>
        <taxon>Lotharella</taxon>
    </lineage>
</organism>
<reference evidence="6" key="1">
    <citation type="journal article" date="2015" name="Genome Biol. Evol.">
        <title>Nucleomorph Genome Sequences of Two Chlorarachniophytes, Amorphochlora amoebiformis and Lotharella vacuolata.</title>
        <authorList>
            <person name="Suzuki S."/>
            <person name="Shirato S."/>
            <person name="Hirakawa Y."/>
            <person name="Ishida K."/>
        </authorList>
    </citation>
    <scope>NUCLEOTIDE SEQUENCE</scope>
    <source>
        <strain evidence="6">CCMP240</strain>
    </source>
</reference>
<evidence type="ECO:0000256" key="2">
    <source>
        <dbReference type="ARBA" id="ARBA00022980"/>
    </source>
</evidence>
<dbReference type="SMART" id="SM01387">
    <property type="entry name" value="Ribosomal_S15"/>
    <property type="match status" value="1"/>
</dbReference>
<name>A0A0H5BK37_9EUKA</name>
<keyword evidence="6" id="KW-0542">Nucleomorph</keyword>
<evidence type="ECO:0000256" key="1">
    <source>
        <dbReference type="ARBA" id="ARBA00008434"/>
    </source>
</evidence>
<dbReference type="SUPFAM" id="SSF47060">
    <property type="entry name" value="S15/NS1 RNA-binding domain"/>
    <property type="match status" value="1"/>
</dbReference>
<dbReference type="GO" id="GO:0070181">
    <property type="term" value="F:small ribosomal subunit rRNA binding"/>
    <property type="evidence" value="ECO:0007669"/>
    <property type="project" value="TreeGrafter"/>
</dbReference>
<comment type="similarity">
    <text evidence="1 4">Belongs to the universal ribosomal protein uS15 family.</text>
</comment>
<dbReference type="CDD" id="cd00353">
    <property type="entry name" value="Ribosomal_S15p_S13e"/>
    <property type="match status" value="1"/>
</dbReference>
<dbReference type="InterPro" id="IPR023029">
    <property type="entry name" value="Ribosomal_uS15_arc_euk"/>
</dbReference>
<dbReference type="PROSITE" id="PS00362">
    <property type="entry name" value="RIBOSOMAL_S15"/>
    <property type="match status" value="1"/>
</dbReference>
<keyword evidence="3 4" id="KW-0687">Ribonucleoprotein</keyword>
<evidence type="ECO:0000259" key="5">
    <source>
        <dbReference type="SMART" id="SM01386"/>
    </source>
</evidence>
<dbReference type="InterPro" id="IPR012606">
    <property type="entry name" value="Ribosomal_uS15_N"/>
</dbReference>
<dbReference type="EMBL" id="AB996600">
    <property type="protein sequence ID" value="BAS01540.1"/>
    <property type="molecule type" value="Genomic_DNA"/>
</dbReference>
<geneLocation type="nucleomorph" evidence="6"/>
<proteinExistence type="inferred from homology"/>
<dbReference type="GO" id="GO:0022627">
    <property type="term" value="C:cytosolic small ribosomal subunit"/>
    <property type="evidence" value="ECO:0007669"/>
    <property type="project" value="TreeGrafter"/>
</dbReference>
<dbReference type="FunFam" id="1.10.287.10:FF:000003">
    <property type="entry name" value="40S ribosomal protein S13"/>
    <property type="match status" value="1"/>
</dbReference>
<dbReference type="Gene3D" id="1.10.287.10">
    <property type="entry name" value="S15/NS1, RNA-binding"/>
    <property type="match status" value="1"/>
</dbReference>
<feature type="domain" description="Small ribosomal subunit protein uS15 N-terminal" evidence="5">
    <location>
        <begin position="1"/>
        <end position="60"/>
    </location>
</feature>
<dbReference type="SMART" id="SM01386">
    <property type="entry name" value="Ribosomal_S13_N"/>
    <property type="match status" value="1"/>
</dbReference>
<sequence length="151" mass="17562">MGRMYSLGRGISSSVTPYRRNSYEFKGLTTENISKIIIKLIKSGLTPSQIGMKFRDEYAIVDIRNITNYNLVSLAKKKGLNIEIPEDLFFLVKKAIIIKKHLKRFPKDLNNKFKLNQIESHINRLSSYYKMKNKIPNNWNYKLSKISDTAV</sequence>